<comment type="caution">
    <text evidence="1">The sequence shown here is derived from an EMBL/GenBank/DDBJ whole genome shotgun (WGS) entry which is preliminary data.</text>
</comment>
<dbReference type="Proteomes" id="UP000823388">
    <property type="component" value="Chromosome 3N"/>
</dbReference>
<dbReference type="EMBL" id="CM029042">
    <property type="protein sequence ID" value="KAG2619308.1"/>
    <property type="molecule type" value="Genomic_DNA"/>
</dbReference>
<evidence type="ECO:0000313" key="2">
    <source>
        <dbReference type="Proteomes" id="UP000823388"/>
    </source>
</evidence>
<evidence type="ECO:0000313" key="1">
    <source>
        <dbReference type="EMBL" id="KAG2619308.1"/>
    </source>
</evidence>
<gene>
    <name evidence="1" type="ORF">PVAP13_3NG140927</name>
</gene>
<dbReference type="AlphaFoldDB" id="A0A8T0UB57"/>
<feature type="non-terminal residue" evidence="1">
    <location>
        <position position="116"/>
    </location>
</feature>
<name>A0A8T0UB57_PANVG</name>
<proteinExistence type="predicted"/>
<feature type="non-terminal residue" evidence="1">
    <location>
        <position position="1"/>
    </location>
</feature>
<organism evidence="1 2">
    <name type="scientific">Panicum virgatum</name>
    <name type="common">Blackwell switchgrass</name>
    <dbReference type="NCBI Taxonomy" id="38727"/>
    <lineage>
        <taxon>Eukaryota</taxon>
        <taxon>Viridiplantae</taxon>
        <taxon>Streptophyta</taxon>
        <taxon>Embryophyta</taxon>
        <taxon>Tracheophyta</taxon>
        <taxon>Spermatophyta</taxon>
        <taxon>Magnoliopsida</taxon>
        <taxon>Liliopsida</taxon>
        <taxon>Poales</taxon>
        <taxon>Poaceae</taxon>
        <taxon>PACMAD clade</taxon>
        <taxon>Panicoideae</taxon>
        <taxon>Panicodae</taxon>
        <taxon>Paniceae</taxon>
        <taxon>Panicinae</taxon>
        <taxon>Panicum</taxon>
        <taxon>Panicum sect. Hiantes</taxon>
    </lineage>
</organism>
<sequence length="116" mass="13674">SPSPNRRSPVWEYYEPELIEEDGVLKAVCKYYGSKMTTRRKTEAIEYKIVLKRYTTSQQQPFPTELEWSKTESIGKFLGVFEETTRAFSADRFPTSHMFLVNVLYIQQALQNHAWQ</sequence>
<accession>A0A8T0UB57</accession>
<protein>
    <submittedName>
        <fullName evidence="1">Uncharacterized protein</fullName>
    </submittedName>
</protein>
<reference evidence="1" key="1">
    <citation type="submission" date="2020-05" db="EMBL/GenBank/DDBJ databases">
        <title>WGS assembly of Panicum virgatum.</title>
        <authorList>
            <person name="Lovell J.T."/>
            <person name="Jenkins J."/>
            <person name="Shu S."/>
            <person name="Juenger T.E."/>
            <person name="Schmutz J."/>
        </authorList>
    </citation>
    <scope>NUCLEOTIDE SEQUENCE</scope>
    <source>
        <strain evidence="1">AP13</strain>
    </source>
</reference>
<keyword evidence="2" id="KW-1185">Reference proteome</keyword>